<dbReference type="InterPro" id="IPR037618">
    <property type="entry name" value="LIPB1/2_SAM_2nd"/>
</dbReference>
<keyword evidence="4 6" id="KW-0175">Coiled coil</keyword>
<reference evidence="9" key="1">
    <citation type="submission" date="2025-08" db="UniProtKB">
        <authorList>
            <consortium name="Ensembl"/>
        </authorList>
    </citation>
    <scope>IDENTIFICATION</scope>
</reference>
<evidence type="ECO:0000256" key="3">
    <source>
        <dbReference type="ARBA" id="ARBA00022737"/>
    </source>
</evidence>
<dbReference type="CDD" id="cd09569">
    <property type="entry name" value="SAM_liprin-beta1_2_repeat3"/>
    <property type="match status" value="1"/>
</dbReference>
<dbReference type="AlphaFoldDB" id="A0A8B9LHT2"/>
<dbReference type="FunFam" id="1.10.150.50:FF:000007">
    <property type="entry name" value="Liprin-beta-1 isoform 1"/>
    <property type="match status" value="1"/>
</dbReference>
<dbReference type="PROSITE" id="PS50105">
    <property type="entry name" value="SAM_DOMAIN"/>
    <property type="match status" value="2"/>
</dbReference>
<feature type="domain" description="SAM" evidence="8">
    <location>
        <begin position="508"/>
        <end position="572"/>
    </location>
</feature>
<dbReference type="GO" id="GO:0007528">
    <property type="term" value="P:neuromuscular junction development"/>
    <property type="evidence" value="ECO:0007669"/>
    <property type="project" value="TreeGrafter"/>
</dbReference>
<feature type="coiled-coil region" evidence="6">
    <location>
        <begin position="259"/>
        <end position="293"/>
    </location>
</feature>
<dbReference type="PANTHER" id="PTHR12587:SF16">
    <property type="entry name" value="LIPRIN-BETA-1"/>
    <property type="match status" value="1"/>
</dbReference>
<feature type="domain" description="SAM" evidence="8">
    <location>
        <begin position="585"/>
        <end position="643"/>
    </location>
</feature>
<evidence type="ECO:0000256" key="1">
    <source>
        <dbReference type="ARBA" id="ARBA00007547"/>
    </source>
</evidence>
<dbReference type="GO" id="GO:0005829">
    <property type="term" value="C:cytosol"/>
    <property type="evidence" value="ECO:0007669"/>
    <property type="project" value="UniProtKB-ARBA"/>
</dbReference>
<feature type="coiled-coil region" evidence="6">
    <location>
        <begin position="106"/>
        <end position="234"/>
    </location>
</feature>
<gene>
    <name evidence="9" type="primary">ppfibp1b</name>
</gene>
<dbReference type="Pfam" id="PF00536">
    <property type="entry name" value="SAM_1"/>
    <property type="match status" value="2"/>
</dbReference>
<sequence>MMSDASDMLAAALEQMDGIIAGSKALDYSNGIFDCQSPTSPFMGGLRALHLLEDLRGVLELMDSEEREGLRCQIPDSTADSLVEWLQGHLSNGHISVTGDIYQDRLNRLESDKESLVLQVSVLTDQVEAQGEKIRDLDLCLEEHRDKLNATEEMLQQELLLRSALETQKLELISEISNLKLKLTAVEKDRIDFDDRFRDSEGLILEINELRYRISEMESERLQYEKKLKSTKVSLISFHFFKKENVEDGPRRVNRLVSMQRMKKAVESLMAANEEKDRKIEELRQSLMRYKKVQDMVMSVQGRKGEESSVNLPNNKSILAANEVYQAVLILVLLPSLRPEQTQADDIACQFSATLSCYTFDEFNKITTLPPKSPTVPRLSEDDSFGSKKARSSFGRGFFKLKGGKRTASAPNLGTDHLDLAGMPQRSGNSDSTHTLPTCPDGKKKSKGIKAFIGKLRRSQSTTFNLDDNLSESEFKRGGVRATAGPRLGWSRDLHNSNSEVDAPFARWSREQVCEWMQEQGLGLYVNLARQWISSGHTLLQASQQDLEKELGIKLPLHRKKLQLALQALGSEEDDNKGKLDYHWVTRWLDDIGLPQYKTHFDEGRVDGRMLHYMTVDDLLSLKVGSVLHHLSIKRAIQVLRLNNYEPNCLRRRPSDENNISPAEVSQWTNHRVMEWLRSVDLAEYAPNLRGSGVHGGLMVLEPRFNVETMALLLNIPPNKTLLRRHLATHFNLLIGSEAQQLKQDWLENPDYAVLTATAKVKPRKLGFGTFGRKKKQEDSEEYVCPMDVEMPKGRSFQKGYRGMELQIYEDDLDRLEQMEDSEGTVRQIGAFSEGINNLTSMLKDDEFFKEMSTSSPNPSVTDDDSNV</sequence>
<dbReference type="Pfam" id="PF26022">
    <property type="entry name" value="CC_Liprin_beta"/>
    <property type="match status" value="1"/>
</dbReference>
<dbReference type="InterPro" id="IPR013761">
    <property type="entry name" value="SAM/pointed_sf"/>
</dbReference>
<dbReference type="InterPro" id="IPR037617">
    <property type="entry name" value="LIPB1/2_SAM_1"/>
</dbReference>
<dbReference type="CDD" id="cd09563">
    <property type="entry name" value="SAM_liprin-beta1_2_repeat1"/>
    <property type="match status" value="1"/>
</dbReference>
<evidence type="ECO:0000256" key="6">
    <source>
        <dbReference type="SAM" id="Coils"/>
    </source>
</evidence>
<dbReference type="Pfam" id="PF07647">
    <property type="entry name" value="SAM_2"/>
    <property type="match status" value="1"/>
</dbReference>
<dbReference type="InterPro" id="IPR058914">
    <property type="entry name" value="LIPB1/2_CC"/>
</dbReference>
<dbReference type="InterPro" id="IPR037619">
    <property type="entry name" value="LIPB1/2_SAM_3rd"/>
</dbReference>
<dbReference type="InterPro" id="IPR001660">
    <property type="entry name" value="SAM"/>
</dbReference>
<comment type="function">
    <text evidence="5">May regulate the disassembly of focal adhesions. Did not bind receptor-like tyrosine phosphatases type 2A.</text>
</comment>
<keyword evidence="2" id="KW-0597">Phosphoprotein</keyword>
<evidence type="ECO:0000313" key="10">
    <source>
        <dbReference type="Proteomes" id="UP000694621"/>
    </source>
</evidence>
<evidence type="ECO:0000256" key="5">
    <source>
        <dbReference type="ARBA" id="ARBA00060046"/>
    </source>
</evidence>
<dbReference type="Ensembl" id="ENSAMXT00005054741.1">
    <property type="protein sequence ID" value="ENSAMXP00005050506.1"/>
    <property type="gene ID" value="ENSAMXG00005021729.1"/>
</dbReference>
<evidence type="ECO:0000313" key="9">
    <source>
        <dbReference type="Ensembl" id="ENSAMXP00005050506.1"/>
    </source>
</evidence>
<dbReference type="FunFam" id="1.10.150.50:FF:000017">
    <property type="entry name" value="Liprin-beta-1 isoform 1"/>
    <property type="match status" value="1"/>
</dbReference>
<keyword evidence="3" id="KW-0677">Repeat</keyword>
<dbReference type="InterPro" id="IPR029515">
    <property type="entry name" value="Liprin"/>
</dbReference>
<evidence type="ECO:0000256" key="2">
    <source>
        <dbReference type="ARBA" id="ARBA00022553"/>
    </source>
</evidence>
<proteinExistence type="inferred from homology"/>
<dbReference type="GO" id="GO:0048786">
    <property type="term" value="C:presynaptic active zone"/>
    <property type="evidence" value="ECO:0007669"/>
    <property type="project" value="TreeGrafter"/>
</dbReference>
<dbReference type="PANTHER" id="PTHR12587">
    <property type="entry name" value="LAR INTERACTING PROTEIN LIP -RELATED PROTEIN"/>
    <property type="match status" value="1"/>
</dbReference>
<dbReference type="SUPFAM" id="SSF47769">
    <property type="entry name" value="SAM/Pointed domain"/>
    <property type="match status" value="3"/>
</dbReference>
<evidence type="ECO:0000259" key="8">
    <source>
        <dbReference type="PROSITE" id="PS50105"/>
    </source>
</evidence>
<dbReference type="Proteomes" id="UP000694621">
    <property type="component" value="Unplaced"/>
</dbReference>
<dbReference type="Gene3D" id="1.10.150.50">
    <property type="entry name" value="Transcription Factor, Ets-1"/>
    <property type="match status" value="3"/>
</dbReference>
<protein>
    <submittedName>
        <fullName evidence="9">PPFIA binding protein 1</fullName>
    </submittedName>
</protein>
<organism evidence="9 10">
    <name type="scientific">Astyanax mexicanus</name>
    <name type="common">Blind cave fish</name>
    <name type="synonym">Astyanax fasciatus mexicanus</name>
    <dbReference type="NCBI Taxonomy" id="7994"/>
    <lineage>
        <taxon>Eukaryota</taxon>
        <taxon>Metazoa</taxon>
        <taxon>Chordata</taxon>
        <taxon>Craniata</taxon>
        <taxon>Vertebrata</taxon>
        <taxon>Euteleostomi</taxon>
        <taxon>Actinopterygii</taxon>
        <taxon>Neopterygii</taxon>
        <taxon>Teleostei</taxon>
        <taxon>Ostariophysi</taxon>
        <taxon>Characiformes</taxon>
        <taxon>Characoidei</taxon>
        <taxon>Acestrorhamphidae</taxon>
        <taxon>Acestrorhamphinae</taxon>
        <taxon>Astyanax</taxon>
    </lineage>
</organism>
<feature type="compositionally biased region" description="Polar residues" evidence="7">
    <location>
        <begin position="426"/>
        <end position="436"/>
    </location>
</feature>
<feature type="region of interest" description="Disordered" evidence="7">
    <location>
        <begin position="424"/>
        <end position="443"/>
    </location>
</feature>
<comment type="similarity">
    <text evidence="1">Belongs to the liprin family. Liprin-beta subfamily.</text>
</comment>
<evidence type="ECO:0000256" key="7">
    <source>
        <dbReference type="SAM" id="MobiDB-lite"/>
    </source>
</evidence>
<evidence type="ECO:0000256" key="4">
    <source>
        <dbReference type="ARBA" id="ARBA00023054"/>
    </source>
</evidence>
<dbReference type="FunFam" id="1.10.150.50:FF:000005">
    <property type="entry name" value="Liprin-beta-1 isoform 1"/>
    <property type="match status" value="1"/>
</dbReference>
<accession>A0A8B9LHT2</accession>
<name>A0A8B9LHT2_ASTMX</name>
<dbReference type="SMART" id="SM00454">
    <property type="entry name" value="SAM"/>
    <property type="match status" value="3"/>
</dbReference>
<dbReference type="CDD" id="cd09566">
    <property type="entry name" value="SAM_liprin-beta1_2_repeat2"/>
    <property type="match status" value="1"/>
</dbReference>